<keyword evidence="1 4" id="KW-0413">Isomerase</keyword>
<dbReference type="GO" id="GO:0018845">
    <property type="term" value="F:2-hydroxychromene-2-carboxylate isomerase activity"/>
    <property type="evidence" value="ECO:0007669"/>
    <property type="project" value="UniProtKB-UniRule"/>
</dbReference>
<protein>
    <recommendedName>
        <fullName evidence="1">2-hydroxychromene-2-carboxylate isomerase</fullName>
        <ecNumber evidence="1">5.99.1.4</ecNumber>
    </recommendedName>
</protein>
<reference evidence="4 5" key="1">
    <citation type="submission" date="2018-09" db="EMBL/GenBank/DDBJ databases">
        <title>The draft genome of Acinetobacter spp. strains.</title>
        <authorList>
            <person name="Qin J."/>
            <person name="Feng Y."/>
            <person name="Zong Z."/>
        </authorList>
    </citation>
    <scope>NUCLEOTIDE SEQUENCE [LARGE SCALE GENOMIC DNA]</scope>
    <source>
        <strain evidence="4 5">WCHAc060096</strain>
    </source>
</reference>
<dbReference type="InterPro" id="IPR044087">
    <property type="entry name" value="NahD-like"/>
</dbReference>
<dbReference type="InterPro" id="IPR014440">
    <property type="entry name" value="HCCAis_GSTk"/>
</dbReference>
<dbReference type="Gene3D" id="3.40.30.10">
    <property type="entry name" value="Glutaredoxin"/>
    <property type="match status" value="1"/>
</dbReference>
<organism evidence="4 5">
    <name type="scientific">Acinetobacter guerrae</name>
    <dbReference type="NCBI Taxonomy" id="1843371"/>
    <lineage>
        <taxon>Bacteria</taxon>
        <taxon>Pseudomonadati</taxon>
        <taxon>Pseudomonadota</taxon>
        <taxon>Gammaproteobacteria</taxon>
        <taxon>Moraxellales</taxon>
        <taxon>Moraxellaceae</taxon>
        <taxon>Acinetobacter</taxon>
    </lineage>
</organism>
<evidence type="ECO:0000259" key="3">
    <source>
        <dbReference type="Pfam" id="PF01323"/>
    </source>
</evidence>
<dbReference type="Pfam" id="PF01323">
    <property type="entry name" value="DSBA"/>
    <property type="match status" value="1"/>
</dbReference>
<dbReference type="EC" id="5.99.1.4" evidence="1"/>
<evidence type="ECO:0000313" key="5">
    <source>
        <dbReference type="Proteomes" id="UP000269001"/>
    </source>
</evidence>
<dbReference type="EMBL" id="RAXU01000001">
    <property type="protein sequence ID" value="RKG36141.1"/>
    <property type="molecule type" value="Genomic_DNA"/>
</dbReference>
<dbReference type="Proteomes" id="UP000269001">
    <property type="component" value="Unassembled WGS sequence"/>
</dbReference>
<dbReference type="InterPro" id="IPR001853">
    <property type="entry name" value="DSBA-like_thioredoxin_dom"/>
</dbReference>
<dbReference type="GO" id="GO:0004602">
    <property type="term" value="F:glutathione peroxidase activity"/>
    <property type="evidence" value="ECO:0007669"/>
    <property type="project" value="TreeGrafter"/>
</dbReference>
<feature type="domain" description="DSBA-like thioredoxin" evidence="3">
    <location>
        <begin position="4"/>
        <end position="194"/>
    </location>
</feature>
<feature type="active site" description="Nucleophile" evidence="2">
    <location>
        <position position="12"/>
    </location>
</feature>
<dbReference type="PANTHER" id="PTHR42943">
    <property type="entry name" value="GLUTATHIONE S-TRANSFERASE KAPPA"/>
    <property type="match status" value="1"/>
</dbReference>
<comment type="similarity">
    <text evidence="1">Belongs to the GST superfamily. NadH family.</text>
</comment>
<accession>A0A3A8F4Q7</accession>
<dbReference type="GO" id="GO:1901170">
    <property type="term" value="P:naphthalene catabolic process"/>
    <property type="evidence" value="ECO:0007669"/>
    <property type="project" value="InterPro"/>
</dbReference>
<dbReference type="PIRSF" id="PIRSF006386">
    <property type="entry name" value="HCCAis_GSTk"/>
    <property type="match status" value="1"/>
</dbReference>
<proteinExistence type="inferred from homology"/>
<sequence length="196" mass="22618">MKELEFYFDVGSPYSYLGMYRMLQITEKYPVEIIWKPMLLGGVLKAHGNSSPLEIPAKAKYSIMDIQRWAKIWDIPVKINPFLPINTLQMMRLITAVQMYQPERFIIVLKGIFNAMYREPQNLNDINVLVQVAKSLDLELSIVENWLGDEDVKAQLKFVTENAIKKGIFGAPTWIVDNEMMWGVDHLSFVEMALTA</sequence>
<gene>
    <name evidence="4" type="ORF">D7V21_00645</name>
</gene>
<dbReference type="PANTHER" id="PTHR42943:SF2">
    <property type="entry name" value="GLUTATHIONE S-TRANSFERASE KAPPA 1"/>
    <property type="match status" value="1"/>
</dbReference>
<dbReference type="InterPro" id="IPR051924">
    <property type="entry name" value="GST_Kappa/NadH"/>
</dbReference>
<dbReference type="AlphaFoldDB" id="A0A3A8F4Q7"/>
<evidence type="ECO:0000256" key="2">
    <source>
        <dbReference type="PIRSR" id="PIRSR006386-1"/>
    </source>
</evidence>
<comment type="catalytic activity">
    <reaction evidence="1">
        <text>2-hydroxychromene-2-carboxylate = (3E)-4-(2-hydroxyphenyl)-2-oxobut-3-enoate</text>
        <dbReference type="Rhea" id="RHEA:27401"/>
        <dbReference type="ChEBI" id="CHEBI:59350"/>
        <dbReference type="ChEBI" id="CHEBI:59353"/>
        <dbReference type="EC" id="5.99.1.4"/>
    </reaction>
</comment>
<name>A0A3A8F4Q7_9GAMM</name>
<evidence type="ECO:0000256" key="1">
    <source>
        <dbReference type="PIRNR" id="PIRNR006386"/>
    </source>
</evidence>
<dbReference type="InterPro" id="IPR036249">
    <property type="entry name" value="Thioredoxin-like_sf"/>
</dbReference>
<dbReference type="GO" id="GO:0006749">
    <property type="term" value="P:glutathione metabolic process"/>
    <property type="evidence" value="ECO:0007669"/>
    <property type="project" value="TreeGrafter"/>
</dbReference>
<dbReference type="SUPFAM" id="SSF52833">
    <property type="entry name" value="Thioredoxin-like"/>
    <property type="match status" value="1"/>
</dbReference>
<comment type="caution">
    <text evidence="4">The sequence shown here is derived from an EMBL/GenBank/DDBJ whole genome shotgun (WGS) entry which is preliminary data.</text>
</comment>
<keyword evidence="5" id="KW-1185">Reference proteome</keyword>
<evidence type="ECO:0000313" key="4">
    <source>
        <dbReference type="EMBL" id="RKG36141.1"/>
    </source>
</evidence>
<dbReference type="GO" id="GO:0004364">
    <property type="term" value="F:glutathione transferase activity"/>
    <property type="evidence" value="ECO:0007669"/>
    <property type="project" value="TreeGrafter"/>
</dbReference>
<dbReference type="RefSeq" id="WP_120368616.1">
    <property type="nucleotide sequence ID" value="NZ_RAXU01000001.1"/>
</dbReference>
<dbReference type="CDD" id="cd03022">
    <property type="entry name" value="DsbA_HCCA_Iso"/>
    <property type="match status" value="1"/>
</dbReference>